<sequence>MAHRTTIYRELTRRNPQVKNMVMFGPNTGNNDYENVVSWTIWKEFNADNLYRMFHNVVDADWTMQSGLHFPLTAWDAEFHDEDELEHNILTKHIVPQVNAALAFAAEHAKQPFRLNLCRSGRTSFTSEADRSYKPDWAVCRDDTTEVTGQMIPKYTSLMPGDTKPSSKWHSNFYTSSPPQWENPVRQVVTYCIGARSRYGFILTDEELVVLRIRTEPTGAGLAAGRSRRAQQTVLPARTAPLSPAPARGHARQESAATDVSGLSESIQGMSVADSSGTYKSTEAIDDYPVEYRAIPWGNHAGGGHGDPGKGKGRDAPVLTVRLALFYLCWMAAVGPNTPQESYPSLDSYWWNPYAVAFISNSTGFQHKNGVPSKLQYYNPQARNRGPVYVNAILDDATEAAEEQPILTLASVLTFDTVRQSDGSLVYAFHDDETGVDYQITQDVLVLDEDTNTIGHFVNLVWRDGRPVRSASKHASKPSGSGEAHLKKRRP</sequence>
<name>A0A167U418_9HYPO</name>
<evidence type="ECO:0000313" key="2">
    <source>
        <dbReference type="EMBL" id="OAA61224.1"/>
    </source>
</evidence>
<reference evidence="2 3" key="1">
    <citation type="journal article" date="2016" name="Genome Biol. Evol.">
        <title>Divergent and convergent evolution of fungal pathogenicity.</title>
        <authorList>
            <person name="Shang Y."/>
            <person name="Xiao G."/>
            <person name="Zheng P."/>
            <person name="Cen K."/>
            <person name="Zhan S."/>
            <person name="Wang C."/>
        </authorList>
    </citation>
    <scope>NUCLEOTIDE SEQUENCE [LARGE SCALE GENOMIC DNA]</scope>
    <source>
        <strain evidence="2 3">RCEF 264</strain>
    </source>
</reference>
<dbReference type="OrthoDB" id="4367324at2759"/>
<protein>
    <submittedName>
        <fullName evidence="2">Uncharacterized protein</fullName>
    </submittedName>
</protein>
<comment type="caution">
    <text evidence="2">The sequence shown here is derived from an EMBL/GenBank/DDBJ whole genome shotgun (WGS) entry which is preliminary data.</text>
</comment>
<accession>A0A167U418</accession>
<evidence type="ECO:0000313" key="3">
    <source>
        <dbReference type="Proteomes" id="UP000076874"/>
    </source>
</evidence>
<gene>
    <name evidence="2" type="ORF">SPI_05248</name>
</gene>
<dbReference type="AlphaFoldDB" id="A0A167U418"/>
<dbReference type="Proteomes" id="UP000076874">
    <property type="component" value="Unassembled WGS sequence"/>
</dbReference>
<organism evidence="2 3">
    <name type="scientific">Niveomyces insectorum RCEF 264</name>
    <dbReference type="NCBI Taxonomy" id="1081102"/>
    <lineage>
        <taxon>Eukaryota</taxon>
        <taxon>Fungi</taxon>
        <taxon>Dikarya</taxon>
        <taxon>Ascomycota</taxon>
        <taxon>Pezizomycotina</taxon>
        <taxon>Sordariomycetes</taxon>
        <taxon>Hypocreomycetidae</taxon>
        <taxon>Hypocreales</taxon>
        <taxon>Cordycipitaceae</taxon>
        <taxon>Niveomyces</taxon>
    </lineage>
</organism>
<feature type="region of interest" description="Disordered" evidence="1">
    <location>
        <begin position="240"/>
        <end position="260"/>
    </location>
</feature>
<feature type="region of interest" description="Disordered" evidence="1">
    <location>
        <begin position="468"/>
        <end position="491"/>
    </location>
</feature>
<dbReference type="EMBL" id="AZHD01000008">
    <property type="protein sequence ID" value="OAA61224.1"/>
    <property type="molecule type" value="Genomic_DNA"/>
</dbReference>
<evidence type="ECO:0000256" key="1">
    <source>
        <dbReference type="SAM" id="MobiDB-lite"/>
    </source>
</evidence>
<proteinExistence type="predicted"/>
<dbReference type="STRING" id="1081102.A0A167U418"/>
<keyword evidence="3" id="KW-1185">Reference proteome</keyword>